<feature type="chain" id="PRO_5009523218" description="DUF5667 domain-containing protein" evidence="1">
    <location>
        <begin position="25"/>
        <end position="322"/>
    </location>
</feature>
<evidence type="ECO:0000313" key="2">
    <source>
        <dbReference type="EMBL" id="OGG43242.1"/>
    </source>
</evidence>
<dbReference type="EMBL" id="MFKM01000019">
    <property type="protein sequence ID" value="OGG43242.1"/>
    <property type="molecule type" value="Genomic_DNA"/>
</dbReference>
<name>A0A1F6C2I5_9BACT</name>
<dbReference type="STRING" id="1798473.A3G50_01150"/>
<reference evidence="2 3" key="1">
    <citation type="journal article" date="2016" name="Nat. Commun.">
        <title>Thousands of microbial genomes shed light on interconnected biogeochemical processes in an aquifer system.</title>
        <authorList>
            <person name="Anantharaman K."/>
            <person name="Brown C.T."/>
            <person name="Hug L.A."/>
            <person name="Sharon I."/>
            <person name="Castelle C.J."/>
            <person name="Probst A.J."/>
            <person name="Thomas B.C."/>
            <person name="Singh A."/>
            <person name="Wilkins M.J."/>
            <person name="Karaoz U."/>
            <person name="Brodie E.L."/>
            <person name="Williams K.H."/>
            <person name="Hubbard S.S."/>
            <person name="Banfield J.F."/>
        </authorList>
    </citation>
    <scope>NUCLEOTIDE SEQUENCE [LARGE SCALE GENOMIC DNA]</scope>
</reference>
<evidence type="ECO:0000313" key="3">
    <source>
        <dbReference type="Proteomes" id="UP000176633"/>
    </source>
</evidence>
<feature type="signal peptide" evidence="1">
    <location>
        <begin position="1"/>
        <end position="24"/>
    </location>
</feature>
<gene>
    <name evidence="2" type="ORF">A3G50_01150</name>
</gene>
<protein>
    <recommendedName>
        <fullName evidence="4">DUF5667 domain-containing protein</fullName>
    </recommendedName>
</protein>
<accession>A0A1F6C2I5</accession>
<dbReference type="AlphaFoldDB" id="A0A1F6C2I5"/>
<evidence type="ECO:0008006" key="4">
    <source>
        <dbReference type="Google" id="ProtNLM"/>
    </source>
</evidence>
<keyword evidence="1" id="KW-0732">Signal</keyword>
<sequence>MKKIFKYLALISTASLMTASFALADQQQASLQSSFDKIKESVQEVKEGTKDLITAKEQENLSPEEKEKEELNLRLQVFDKIINLSIQETEDTISQLKTLNNLNEKTLSLQERLIKEFEGFLGFYDEQKKGLEKPEEISLLKIKETAQSFKDWREAIYLPELKMTANFLLINRQKITIEMTENRFKKIALDVKKLKKINFKGVEELGKYLDLAANSLKEAKGFRQKAEDDFWLIMATSTGATTASIAASSTFIGNLTINIATSTEEITAPIENASSTGVSAPPISTENQFLSIKSLIGESLNKIKEAYQIFIEMSNFVKKLLI</sequence>
<evidence type="ECO:0000256" key="1">
    <source>
        <dbReference type="SAM" id="SignalP"/>
    </source>
</evidence>
<dbReference type="Proteomes" id="UP000176633">
    <property type="component" value="Unassembled WGS sequence"/>
</dbReference>
<proteinExistence type="predicted"/>
<comment type="caution">
    <text evidence="2">The sequence shown here is derived from an EMBL/GenBank/DDBJ whole genome shotgun (WGS) entry which is preliminary data.</text>
</comment>
<organism evidence="2 3">
    <name type="scientific">Candidatus Jorgensenbacteria bacterium RIFCSPLOWO2_12_FULL_42_11</name>
    <dbReference type="NCBI Taxonomy" id="1798473"/>
    <lineage>
        <taxon>Bacteria</taxon>
        <taxon>Candidatus Joergenseniibacteriota</taxon>
    </lineage>
</organism>